<sequence length="33" mass="3879">MQVLFCSVYKCIGYGRVKMHLSLCVEFCECIKF</sequence>
<reference evidence="1" key="1">
    <citation type="submission" date="2006-07" db="EMBL/GenBank/DDBJ databases">
        <title>Large-scale analysis of RIKEN Arabidopsis full-length (RAFL) cDNAs.</title>
        <authorList>
            <person name="Totoki Y."/>
            <person name="Seki M."/>
            <person name="Ishida J."/>
            <person name="Nakajima M."/>
            <person name="Enju A."/>
            <person name="Morosawa T."/>
            <person name="Kamiya A."/>
            <person name="Narusaka M."/>
            <person name="Shin-i T."/>
            <person name="Nakagawa M."/>
            <person name="Sakamoto N."/>
            <person name="Oishi K."/>
            <person name="Kohara Y."/>
            <person name="Kobayashi M."/>
            <person name="Toyoda A."/>
            <person name="Sakaki Y."/>
            <person name="Sakurai T."/>
            <person name="Iida K."/>
            <person name="Akiyama K."/>
            <person name="Satou M."/>
            <person name="Toyoda T."/>
            <person name="Konagaya A."/>
            <person name="Carninci P."/>
            <person name="Kawai J."/>
            <person name="Hayashizaki Y."/>
            <person name="Shinozaki K."/>
        </authorList>
    </citation>
    <scope>NUCLEOTIDE SEQUENCE</scope>
</reference>
<dbReference type="EMBL" id="AK230385">
    <property type="protein sequence ID" value="BAF02183.1"/>
    <property type="molecule type" value="mRNA"/>
</dbReference>
<dbReference type="AlphaFoldDB" id="Q0WL24"/>
<organism evidence="1">
    <name type="scientific">Arabidopsis thaliana</name>
    <name type="common">Mouse-ear cress</name>
    <dbReference type="NCBI Taxonomy" id="3702"/>
    <lineage>
        <taxon>Eukaryota</taxon>
        <taxon>Viridiplantae</taxon>
        <taxon>Streptophyta</taxon>
        <taxon>Embryophyta</taxon>
        <taxon>Tracheophyta</taxon>
        <taxon>Spermatophyta</taxon>
        <taxon>Magnoliopsida</taxon>
        <taxon>eudicotyledons</taxon>
        <taxon>Gunneridae</taxon>
        <taxon>Pentapetalae</taxon>
        <taxon>rosids</taxon>
        <taxon>malvids</taxon>
        <taxon>Brassicales</taxon>
        <taxon>Brassicaceae</taxon>
        <taxon>Camelineae</taxon>
        <taxon>Arabidopsis</taxon>
    </lineage>
</organism>
<protein>
    <submittedName>
        <fullName evidence="1">Uncharacterized protein</fullName>
    </submittedName>
</protein>
<accession>Q0WL24</accession>
<evidence type="ECO:0000313" key="1">
    <source>
        <dbReference type="EMBL" id="BAF02183.1"/>
    </source>
</evidence>
<proteinExistence type="evidence at transcript level"/>
<name>Q0WL24_ARATH</name>